<keyword evidence="2" id="KW-0732">Signal</keyword>
<feature type="compositionally biased region" description="Polar residues" evidence="1">
    <location>
        <begin position="122"/>
        <end position="149"/>
    </location>
</feature>
<evidence type="ECO:0008006" key="5">
    <source>
        <dbReference type="Google" id="ProtNLM"/>
    </source>
</evidence>
<gene>
    <name evidence="3" type="ORF">WMN62_14755</name>
</gene>
<keyword evidence="4" id="KW-1185">Reference proteome</keyword>
<organism evidence="3 4">
    <name type="scientific">Curtobacterium citreum</name>
    <dbReference type="NCBI Taxonomy" id="2036"/>
    <lineage>
        <taxon>Bacteria</taxon>
        <taxon>Bacillati</taxon>
        <taxon>Actinomycetota</taxon>
        <taxon>Actinomycetes</taxon>
        <taxon>Micrococcales</taxon>
        <taxon>Microbacteriaceae</taxon>
        <taxon>Curtobacterium</taxon>
    </lineage>
</organism>
<feature type="chain" id="PRO_5046827725" description="Secretion/DNA translocation related TadE-like protein" evidence="2">
    <location>
        <begin position="22"/>
        <end position="149"/>
    </location>
</feature>
<evidence type="ECO:0000256" key="2">
    <source>
        <dbReference type="SAM" id="SignalP"/>
    </source>
</evidence>
<dbReference type="RefSeq" id="WP_185021450.1">
    <property type="nucleotide sequence ID" value="NZ_JBBKAP010000023.1"/>
</dbReference>
<name>A0ABU8YDZ5_9MICO</name>
<reference evidence="3 4" key="1">
    <citation type="submission" date="2024-03" db="EMBL/GenBank/DDBJ databases">
        <title>Whole genomes of four grape xylem sap localized bacterial endophytes.</title>
        <authorList>
            <person name="Kumar G."/>
            <person name="Savka M.A."/>
        </authorList>
    </citation>
    <scope>NUCLEOTIDE SEQUENCE [LARGE SCALE GENOMIC DNA]</scope>
    <source>
        <strain evidence="3 4">RIT_GXS8</strain>
    </source>
</reference>
<sequence>MTVLVAAVLGIGVLVGSAALAAAGHRTQAVRAGDAADAAATSAAATSIGLLTGQPCDVAERVARANGSALASCDLAATTARVRVVVGSGPFAVGASAVAGPADCQPEHCVYGVPVGHRSPMSRATRTRSCPGPTSTTDQGDTCQARRSS</sequence>
<protein>
    <recommendedName>
        <fullName evidence="5">Secretion/DNA translocation related TadE-like protein</fullName>
    </recommendedName>
</protein>
<accession>A0ABU8YDZ5</accession>
<evidence type="ECO:0000313" key="4">
    <source>
        <dbReference type="Proteomes" id="UP001370299"/>
    </source>
</evidence>
<evidence type="ECO:0000313" key="3">
    <source>
        <dbReference type="EMBL" id="MEK0172733.1"/>
    </source>
</evidence>
<dbReference type="Proteomes" id="UP001370299">
    <property type="component" value="Unassembled WGS sequence"/>
</dbReference>
<feature type="region of interest" description="Disordered" evidence="1">
    <location>
        <begin position="116"/>
        <end position="149"/>
    </location>
</feature>
<dbReference type="EMBL" id="JBBLYY010000072">
    <property type="protein sequence ID" value="MEK0172733.1"/>
    <property type="molecule type" value="Genomic_DNA"/>
</dbReference>
<comment type="caution">
    <text evidence="3">The sequence shown here is derived from an EMBL/GenBank/DDBJ whole genome shotgun (WGS) entry which is preliminary data.</text>
</comment>
<feature type="signal peptide" evidence="2">
    <location>
        <begin position="1"/>
        <end position="21"/>
    </location>
</feature>
<proteinExistence type="predicted"/>
<evidence type="ECO:0000256" key="1">
    <source>
        <dbReference type="SAM" id="MobiDB-lite"/>
    </source>
</evidence>